<dbReference type="EnsemblMetazoa" id="XM_021048568.2">
    <property type="protein sequence ID" value="XP_020904227.1"/>
    <property type="gene ID" value="LOC110242561"/>
</dbReference>
<accession>A0A913XHA5</accession>
<dbReference type="Proteomes" id="UP000887567">
    <property type="component" value="Unplaced"/>
</dbReference>
<dbReference type="Gene3D" id="3.80.10.10">
    <property type="entry name" value="Ribonuclease Inhibitor"/>
    <property type="match status" value="2"/>
</dbReference>
<protein>
    <submittedName>
        <fullName evidence="1">Uncharacterized protein</fullName>
    </submittedName>
</protein>
<dbReference type="OrthoDB" id="3219396at2759"/>
<dbReference type="SMART" id="SM00367">
    <property type="entry name" value="LRR_CC"/>
    <property type="match status" value="4"/>
</dbReference>
<dbReference type="InterPro" id="IPR032675">
    <property type="entry name" value="LRR_dom_sf"/>
</dbReference>
<sequence length="383" mass="42403">MSCVFLSLQGCQLENSTGFITIQASFSTCLKNLDLRFVHGDASKIFSRALPRMRQLEALGLDNIPSCCSAMFHFLCNLKVFYCQNCASITDEDLEGLGINCHELESLSLSGCAYITGKFLPGLVRGCRKLKTLLLSCTRIRNQYIRETNWTDAMVTELDISYCYGITEEGLLVLLPSLTQLKYLQISFCGWGRALSDNVIAAMASHIGQSLETLDIHSSFNLSGHALCSLLDKCPSMTTLCVGSAINSDVELECSLQCLPKLKNFFITKQSIIKTETVFNLISKYCKDIEVLALYNFYAINRPKVEESLVNLVRTCTSLKTLCVRGTNVPLRTELAALAAMAKVVSGRRDINICRTPHMLLSGPMNSLDNVIRAEFKITSNVS</sequence>
<name>A0A913XHA5_EXADI</name>
<organism evidence="1 2">
    <name type="scientific">Exaiptasia diaphana</name>
    <name type="common">Tropical sea anemone</name>
    <name type="synonym">Aiptasia pulchella</name>
    <dbReference type="NCBI Taxonomy" id="2652724"/>
    <lineage>
        <taxon>Eukaryota</taxon>
        <taxon>Metazoa</taxon>
        <taxon>Cnidaria</taxon>
        <taxon>Anthozoa</taxon>
        <taxon>Hexacorallia</taxon>
        <taxon>Actiniaria</taxon>
        <taxon>Aiptasiidae</taxon>
        <taxon>Exaiptasia</taxon>
    </lineage>
</organism>
<dbReference type="AlphaFoldDB" id="A0A913XHA5"/>
<proteinExistence type="predicted"/>
<evidence type="ECO:0000313" key="1">
    <source>
        <dbReference type="EnsemblMetazoa" id="XP_020904227.1"/>
    </source>
</evidence>
<dbReference type="OMA" id="FCGWGRA"/>
<dbReference type="SUPFAM" id="SSF52047">
    <property type="entry name" value="RNI-like"/>
    <property type="match status" value="2"/>
</dbReference>
<evidence type="ECO:0000313" key="2">
    <source>
        <dbReference type="Proteomes" id="UP000887567"/>
    </source>
</evidence>
<dbReference type="InterPro" id="IPR006553">
    <property type="entry name" value="Leu-rich_rpt_Cys-con_subtyp"/>
</dbReference>
<dbReference type="KEGG" id="epa:110242561"/>
<dbReference type="GeneID" id="110242561"/>
<dbReference type="GO" id="GO:0031146">
    <property type="term" value="P:SCF-dependent proteasomal ubiquitin-dependent protein catabolic process"/>
    <property type="evidence" value="ECO:0007669"/>
    <property type="project" value="TreeGrafter"/>
</dbReference>
<reference evidence="1" key="1">
    <citation type="submission" date="2022-11" db="UniProtKB">
        <authorList>
            <consortium name="EnsemblMetazoa"/>
        </authorList>
    </citation>
    <scope>IDENTIFICATION</scope>
</reference>
<dbReference type="PANTHER" id="PTHR13318">
    <property type="entry name" value="PARTNER OF PAIRED, ISOFORM B-RELATED"/>
    <property type="match status" value="1"/>
</dbReference>
<keyword evidence="2" id="KW-1185">Reference proteome</keyword>
<dbReference type="RefSeq" id="XP_020904227.1">
    <property type="nucleotide sequence ID" value="XM_021048568.2"/>
</dbReference>
<dbReference type="GO" id="GO:0019005">
    <property type="term" value="C:SCF ubiquitin ligase complex"/>
    <property type="evidence" value="ECO:0007669"/>
    <property type="project" value="TreeGrafter"/>
</dbReference>